<dbReference type="Proteomes" id="UP000019184">
    <property type="component" value="Unassembled WGS sequence"/>
</dbReference>
<evidence type="ECO:0000313" key="2">
    <source>
        <dbReference type="EMBL" id="CDH44171.1"/>
    </source>
</evidence>
<gene>
    <name evidence="2" type="ORF">BN874_1540002</name>
</gene>
<protein>
    <recommendedName>
        <fullName evidence="1">Transposase IS4-like domain-containing protein</fullName>
    </recommendedName>
</protein>
<sequence>MSCTEKLKHTAFIELNQQAVVESRYRDADFRTFWGGRVLAIDGSKVLLPDTEDVRAAFGTIAYSNGKDAQIQGERPYALASALYDVLNRVALDATLGRADAYEVDLAIGHLAHTGPTDLLVMDRNYPSYRMLAELAQRERHFVIRCSTASFGAARRMLQGEGPDSQVVTLTPCAAQAPLMGQLGLPQTLTVRFVRLRLSTGEWEVRVTSLCDEAAYPTAGFLELYHWRWGVETF</sequence>
<dbReference type="EMBL" id="CBTK010000062">
    <property type="protein sequence ID" value="CDH44171.1"/>
    <property type="molecule type" value="Genomic_DNA"/>
</dbReference>
<name>A0A7U7G9L0_9GAMM</name>
<dbReference type="InterPro" id="IPR012337">
    <property type="entry name" value="RNaseH-like_sf"/>
</dbReference>
<dbReference type="Pfam" id="PF01609">
    <property type="entry name" value="DDE_Tnp_1"/>
    <property type="match status" value="1"/>
</dbReference>
<keyword evidence="3" id="KW-1185">Reference proteome</keyword>
<organism evidence="2 3">
    <name type="scientific">Candidatus Contendobacter odensis Run_B_J11</name>
    <dbReference type="NCBI Taxonomy" id="1400861"/>
    <lineage>
        <taxon>Bacteria</taxon>
        <taxon>Pseudomonadati</taxon>
        <taxon>Pseudomonadota</taxon>
        <taxon>Gammaproteobacteria</taxon>
        <taxon>Candidatus Competibacteraceae</taxon>
        <taxon>Candidatus Contendibacter</taxon>
    </lineage>
</organism>
<comment type="caution">
    <text evidence="2">The sequence shown here is derived from an EMBL/GenBank/DDBJ whole genome shotgun (WGS) entry which is preliminary data.</text>
</comment>
<evidence type="ECO:0000313" key="3">
    <source>
        <dbReference type="Proteomes" id="UP000019184"/>
    </source>
</evidence>
<dbReference type="PANTHER" id="PTHR37529">
    <property type="entry name" value="TRANSPOSASE INSG FOR INSERTION SEQUENCE ELEMENT IS4-RELATED"/>
    <property type="match status" value="1"/>
</dbReference>
<evidence type="ECO:0000259" key="1">
    <source>
        <dbReference type="Pfam" id="PF01609"/>
    </source>
</evidence>
<dbReference type="OrthoDB" id="9796012at2"/>
<reference evidence="2 3" key="1">
    <citation type="journal article" date="2014" name="ISME J.">
        <title>Candidatus Competibacter-lineage genomes retrieved from metagenomes reveal functional metabolic diversity.</title>
        <authorList>
            <person name="McIlroy S.J."/>
            <person name="Albertsen M."/>
            <person name="Andresen E.K."/>
            <person name="Saunders A.M."/>
            <person name="Kristiansen R."/>
            <person name="Stokholm-Bjerregaard M."/>
            <person name="Nielsen K.L."/>
            <person name="Nielsen P.H."/>
        </authorList>
    </citation>
    <scope>NUCLEOTIDE SEQUENCE [LARGE SCALE GENOMIC DNA]</scope>
    <source>
        <strain evidence="2 3">Run_B_J11</strain>
    </source>
</reference>
<feature type="domain" description="Transposase IS4-like" evidence="1">
    <location>
        <begin position="35"/>
        <end position="233"/>
    </location>
</feature>
<dbReference type="GO" id="GO:0003677">
    <property type="term" value="F:DNA binding"/>
    <property type="evidence" value="ECO:0007669"/>
    <property type="project" value="InterPro"/>
</dbReference>
<accession>A0A7U7G9L0</accession>
<dbReference type="AlphaFoldDB" id="A0A7U7G9L0"/>
<proteinExistence type="predicted"/>
<dbReference type="GO" id="GO:0006313">
    <property type="term" value="P:DNA transposition"/>
    <property type="evidence" value="ECO:0007669"/>
    <property type="project" value="InterPro"/>
</dbReference>
<dbReference type="InterPro" id="IPR002559">
    <property type="entry name" value="Transposase_11"/>
</dbReference>
<dbReference type="GO" id="GO:0004803">
    <property type="term" value="F:transposase activity"/>
    <property type="evidence" value="ECO:0007669"/>
    <property type="project" value="InterPro"/>
</dbReference>
<dbReference type="PANTHER" id="PTHR37529:SF1">
    <property type="entry name" value="TRANSPOSASE INSG FOR INSERTION SEQUENCE ELEMENT IS4-RELATED"/>
    <property type="match status" value="1"/>
</dbReference>
<dbReference type="SUPFAM" id="SSF53098">
    <property type="entry name" value="Ribonuclease H-like"/>
    <property type="match status" value="1"/>
</dbReference>